<sequence length="131" mass="14996">MELINCKKCGRMFGSENGQIYCSKCRGTDEEDFRKVRNYLYDNPGASVQEVSKETGVEEQTIIRFLKQERIEIVEDENAILSCERCGVSIKTGRYCEKCKNEIKKELGSALQSLEKDKKTGMGYHTAHKNK</sequence>
<dbReference type="AlphaFoldDB" id="A0A1M6P175"/>
<dbReference type="Proteomes" id="UP000242497">
    <property type="component" value="Unassembled WGS sequence"/>
</dbReference>
<gene>
    <name evidence="1" type="ORF">SAMN02744037_01433</name>
</gene>
<keyword evidence="2" id="KW-1185">Reference proteome</keyword>
<keyword evidence="1" id="KW-0282">Flagellum</keyword>
<dbReference type="RefSeq" id="WP_072888608.1">
    <property type="nucleotide sequence ID" value="NZ_FRAE01000027.1"/>
</dbReference>
<name>A0A1M6P175_9FIRM</name>
<evidence type="ECO:0000313" key="2">
    <source>
        <dbReference type="Proteomes" id="UP000242497"/>
    </source>
</evidence>
<dbReference type="EMBL" id="FRAE01000027">
    <property type="protein sequence ID" value="SHK01664.1"/>
    <property type="molecule type" value="Genomic_DNA"/>
</dbReference>
<keyword evidence="1" id="KW-0969">Cilium</keyword>
<reference evidence="2" key="1">
    <citation type="submission" date="2016-11" db="EMBL/GenBank/DDBJ databases">
        <authorList>
            <person name="Varghese N."/>
            <person name="Submissions S."/>
        </authorList>
    </citation>
    <scope>NUCLEOTIDE SEQUENCE [LARGE SCALE GENOMIC DNA]</scope>
    <source>
        <strain evidence="2">DSM 15518</strain>
    </source>
</reference>
<accession>A0A1M6P175</accession>
<keyword evidence="1" id="KW-0966">Cell projection</keyword>
<dbReference type="OrthoDB" id="1739831at2"/>
<proteinExistence type="predicted"/>
<protein>
    <submittedName>
        <fullName evidence="1">Flagellar operon protein TIGR03826</fullName>
    </submittedName>
</protein>
<evidence type="ECO:0000313" key="1">
    <source>
        <dbReference type="EMBL" id="SHK01664.1"/>
    </source>
</evidence>
<dbReference type="STRING" id="1123349.SAMN02744037_01433"/>
<organism evidence="1 2">
    <name type="scientific">Tepidibacter formicigenes DSM 15518</name>
    <dbReference type="NCBI Taxonomy" id="1123349"/>
    <lineage>
        <taxon>Bacteria</taxon>
        <taxon>Bacillati</taxon>
        <taxon>Bacillota</taxon>
        <taxon>Clostridia</taxon>
        <taxon>Peptostreptococcales</taxon>
        <taxon>Peptostreptococcaceae</taxon>
        <taxon>Tepidibacter</taxon>
    </lineage>
</organism>